<reference evidence="2 8" key="1">
    <citation type="submission" date="2015-09" db="EMBL/GenBank/DDBJ databases">
        <authorList>
            <consortium name="Pathogen Informatics"/>
        </authorList>
    </citation>
    <scope>NUCLEOTIDE SEQUENCE [LARGE SCALE GENOMIC DNA]</scope>
    <source>
        <strain evidence="2 8">2789STDY5608822</strain>
    </source>
</reference>
<dbReference type="EMBL" id="WKMO01000004">
    <property type="protein sequence ID" value="MSB72830.1"/>
    <property type="molecule type" value="Genomic_DNA"/>
</dbReference>
<organism evidence="4 12">
    <name type="scientific">Parabacteroides distasonis</name>
    <dbReference type="NCBI Taxonomy" id="823"/>
    <lineage>
        <taxon>Bacteria</taxon>
        <taxon>Pseudomonadati</taxon>
        <taxon>Bacteroidota</taxon>
        <taxon>Bacteroidia</taxon>
        <taxon>Bacteroidales</taxon>
        <taxon>Tannerellaceae</taxon>
        <taxon>Parabacteroides</taxon>
    </lineage>
</organism>
<sequence>MIAVKCPHCHVGLKVAEGKIPLGITSFKCPKCKEPIPLSLLSEKSNHQEVDSDTILVTPVKTGIGRLTVLPDADTPEQAFPLHEGKVVIGRKSNASQATMPIITADRTMSREHICIEVKKDSKGGYKHFLTDNNSKNHTLYNNSYLENGEVVVLNDNDEIIIGRTVLRFNE</sequence>
<reference evidence="3" key="4">
    <citation type="submission" date="2023-01" db="EMBL/GenBank/DDBJ databases">
        <title>Human gut microbiome strain richness.</title>
        <authorList>
            <person name="Chen-Liaw A."/>
        </authorList>
    </citation>
    <scope>NUCLEOTIDE SEQUENCE</scope>
    <source>
        <strain evidence="3">RTP21484st1_E5_RTP21484_190118</strain>
    </source>
</reference>
<dbReference type="Pfam" id="PF00498">
    <property type="entry name" value="FHA"/>
    <property type="match status" value="1"/>
</dbReference>
<dbReference type="Proteomes" id="UP000441609">
    <property type="component" value="Unassembled WGS sequence"/>
</dbReference>
<evidence type="ECO:0000313" key="2">
    <source>
        <dbReference type="EMBL" id="CUO35587.1"/>
    </source>
</evidence>
<evidence type="ECO:0000313" key="4">
    <source>
        <dbReference type="EMBL" id="MRY92165.1"/>
    </source>
</evidence>
<evidence type="ECO:0000313" key="8">
    <source>
        <dbReference type="Proteomes" id="UP000095455"/>
    </source>
</evidence>
<dbReference type="EMBL" id="CYYK01000007">
    <property type="protein sequence ID" value="CUO35587.1"/>
    <property type="molecule type" value="Genomic_DNA"/>
</dbReference>
<accession>A0A174EE39</accession>
<evidence type="ECO:0000313" key="12">
    <source>
        <dbReference type="Proteomes" id="UP000461276"/>
    </source>
</evidence>
<evidence type="ECO:0000259" key="1">
    <source>
        <dbReference type="PROSITE" id="PS50006"/>
    </source>
</evidence>
<dbReference type="Proteomes" id="UP000095455">
    <property type="component" value="Unassembled WGS sequence"/>
</dbReference>
<dbReference type="EMBL" id="JAQMPJ010000001">
    <property type="protein sequence ID" value="MDB9003682.1"/>
    <property type="molecule type" value="Genomic_DNA"/>
</dbReference>
<dbReference type="Proteomes" id="UP000284660">
    <property type="component" value="Unassembled WGS sequence"/>
</dbReference>
<evidence type="ECO:0000313" key="7">
    <source>
        <dbReference type="EMBL" id="RHD78126.1"/>
    </source>
</evidence>
<dbReference type="OMA" id="ICIETED"/>
<dbReference type="CDD" id="cd00060">
    <property type="entry name" value="FHA"/>
    <property type="match status" value="1"/>
</dbReference>
<dbReference type="PROSITE" id="PS50006">
    <property type="entry name" value="FHA_DOMAIN"/>
    <property type="match status" value="1"/>
</dbReference>
<reference evidence="7 9" key="2">
    <citation type="submission" date="2018-08" db="EMBL/GenBank/DDBJ databases">
        <title>A genome reference for cultivated species of the human gut microbiota.</title>
        <authorList>
            <person name="Zou Y."/>
            <person name="Xue W."/>
            <person name="Luo G."/>
        </authorList>
    </citation>
    <scope>NUCLEOTIDE SEQUENCE [LARGE SCALE GENOMIC DNA]</scope>
    <source>
        <strain evidence="7 9">AM30-4</strain>
    </source>
</reference>
<dbReference type="InterPro" id="IPR008984">
    <property type="entry name" value="SMAD_FHA_dom_sf"/>
</dbReference>
<dbReference type="Proteomes" id="UP000461276">
    <property type="component" value="Unassembled WGS sequence"/>
</dbReference>
<dbReference type="EMBL" id="QSJN01000001">
    <property type="protein sequence ID" value="RHD78126.1"/>
    <property type="molecule type" value="Genomic_DNA"/>
</dbReference>
<dbReference type="AlphaFoldDB" id="A0A174EE39"/>
<dbReference type="EMBL" id="WKNE01000002">
    <property type="protein sequence ID" value="MRZ53786.1"/>
    <property type="molecule type" value="Genomic_DNA"/>
</dbReference>
<evidence type="ECO:0000313" key="6">
    <source>
        <dbReference type="EMBL" id="MSB72830.1"/>
    </source>
</evidence>
<dbReference type="SUPFAM" id="SSF49879">
    <property type="entry name" value="SMAD/FHA domain"/>
    <property type="match status" value="1"/>
</dbReference>
<name>A0A174EE39_PARDI</name>
<dbReference type="InterPro" id="IPR000253">
    <property type="entry name" value="FHA_dom"/>
</dbReference>
<evidence type="ECO:0000313" key="3">
    <source>
        <dbReference type="EMBL" id="MDB9003682.1"/>
    </source>
</evidence>
<feature type="domain" description="FHA" evidence="1">
    <location>
        <begin position="87"/>
        <end position="146"/>
    </location>
</feature>
<comment type="caution">
    <text evidence="4">The sequence shown here is derived from an EMBL/GenBank/DDBJ whole genome shotgun (WGS) entry which is preliminary data.</text>
</comment>
<evidence type="ECO:0000313" key="10">
    <source>
        <dbReference type="Proteomes" id="UP000432516"/>
    </source>
</evidence>
<proteinExistence type="predicted"/>
<reference evidence="10 11" key="3">
    <citation type="journal article" date="2019" name="Nat. Med.">
        <title>A library of human gut bacterial isolates paired with longitudinal multiomics data enables mechanistic microbiome research.</title>
        <authorList>
            <person name="Poyet M."/>
            <person name="Groussin M."/>
            <person name="Gibbons S.M."/>
            <person name="Avila-Pacheco J."/>
            <person name="Jiang X."/>
            <person name="Kearney S.M."/>
            <person name="Perrotta A.R."/>
            <person name="Berdy B."/>
            <person name="Zhao S."/>
            <person name="Lieberman T.D."/>
            <person name="Swanson P.K."/>
            <person name="Smith M."/>
            <person name="Roesemann S."/>
            <person name="Alexander J.E."/>
            <person name="Rich S.A."/>
            <person name="Livny J."/>
            <person name="Vlamakis H."/>
            <person name="Clish C."/>
            <person name="Bullock K."/>
            <person name="Deik A."/>
            <person name="Scott J."/>
            <person name="Pierce K.A."/>
            <person name="Xavier R.J."/>
            <person name="Alm E.J."/>
        </authorList>
    </citation>
    <scope>NUCLEOTIDE SEQUENCE [LARGE SCALE GENOMIC DNA]</scope>
    <source>
        <strain evidence="5 10">BIOML-A2</strain>
        <strain evidence="6 11">BIOML-A20</strain>
        <strain evidence="4 12">BIOML-A9</strain>
    </source>
</reference>
<dbReference type="Proteomes" id="UP001210126">
    <property type="component" value="Unassembled WGS sequence"/>
</dbReference>
<dbReference type="OrthoDB" id="949044at2"/>
<evidence type="ECO:0000313" key="5">
    <source>
        <dbReference type="EMBL" id="MRZ53786.1"/>
    </source>
</evidence>
<gene>
    <name evidence="7" type="ORF">DW782_02205</name>
    <name evidence="2" type="ORF">ERS852380_02093</name>
    <name evidence="4" type="ORF">GKD67_02700</name>
    <name evidence="5" type="ORF">GKD68_03355</name>
    <name evidence="6" type="ORF">GKD70_05905</name>
    <name evidence="3" type="ORF">PN599_01530</name>
</gene>
<evidence type="ECO:0000313" key="9">
    <source>
        <dbReference type="Proteomes" id="UP000284660"/>
    </source>
</evidence>
<dbReference type="RefSeq" id="WP_005857052.1">
    <property type="nucleotide sequence ID" value="NZ_BQOC01000001.1"/>
</dbReference>
<protein>
    <submittedName>
        <fullName evidence="2 4">FHA domain</fullName>
    </submittedName>
</protein>
<dbReference type="Gene3D" id="2.60.200.20">
    <property type="match status" value="1"/>
</dbReference>
<dbReference type="Proteomes" id="UP000432516">
    <property type="component" value="Unassembled WGS sequence"/>
</dbReference>
<evidence type="ECO:0000313" key="11">
    <source>
        <dbReference type="Proteomes" id="UP000441609"/>
    </source>
</evidence>
<dbReference type="EMBL" id="WKMY01000001">
    <property type="protein sequence ID" value="MRY92165.1"/>
    <property type="molecule type" value="Genomic_DNA"/>
</dbReference>